<evidence type="ECO:0000256" key="2">
    <source>
        <dbReference type="ARBA" id="ARBA00012418"/>
    </source>
</evidence>
<evidence type="ECO:0000256" key="6">
    <source>
        <dbReference type="ARBA" id="ARBA00022723"/>
    </source>
</evidence>
<keyword evidence="7" id="KW-0862">Zinc</keyword>
<evidence type="ECO:0000259" key="14">
    <source>
        <dbReference type="Pfam" id="PF04566"/>
    </source>
</evidence>
<dbReference type="PROSITE" id="PS01166">
    <property type="entry name" value="RNA_POL_BETA"/>
    <property type="match status" value="1"/>
</dbReference>
<evidence type="ECO:0000313" key="16">
    <source>
        <dbReference type="EMBL" id="QHS94228.1"/>
    </source>
</evidence>
<dbReference type="InterPro" id="IPR007646">
    <property type="entry name" value="RNA_pol_Rpb2_4"/>
</dbReference>
<feature type="domain" description="DNA-directed RNA polymerase subunit 2 hybrid-binding" evidence="9">
    <location>
        <begin position="729"/>
        <end position="1103"/>
    </location>
</feature>
<organism evidence="16">
    <name type="scientific">viral metagenome</name>
    <dbReference type="NCBI Taxonomy" id="1070528"/>
    <lineage>
        <taxon>unclassified sequences</taxon>
        <taxon>metagenomes</taxon>
        <taxon>organismal metagenomes</taxon>
    </lineage>
</organism>
<feature type="domain" description="RNA polymerase Rpb2" evidence="15">
    <location>
        <begin position="677"/>
        <end position="721"/>
    </location>
</feature>
<keyword evidence="5" id="KW-0548">Nucleotidyltransferase</keyword>
<dbReference type="InterPro" id="IPR015712">
    <property type="entry name" value="DNA-dir_RNA_pol_su2"/>
</dbReference>
<evidence type="ECO:0000259" key="11">
    <source>
        <dbReference type="Pfam" id="PF04561"/>
    </source>
</evidence>
<evidence type="ECO:0000256" key="1">
    <source>
        <dbReference type="ARBA" id="ARBA00006835"/>
    </source>
</evidence>
<dbReference type="Gene3D" id="3.90.1110.10">
    <property type="entry name" value="RNA polymerase Rpb2, domain 2"/>
    <property type="match status" value="1"/>
</dbReference>
<accession>A0A6C0BS56</accession>
<dbReference type="Pfam" id="PF00562">
    <property type="entry name" value="RNA_pol_Rpb2_6"/>
    <property type="match status" value="1"/>
</dbReference>
<dbReference type="CDD" id="cd00653">
    <property type="entry name" value="RNA_pol_B_RPB2"/>
    <property type="match status" value="1"/>
</dbReference>
<dbReference type="GO" id="GO:0046872">
    <property type="term" value="F:metal ion binding"/>
    <property type="evidence" value="ECO:0007669"/>
    <property type="project" value="UniProtKB-KW"/>
</dbReference>
<feature type="domain" description="RNA polymerase beta subunit protrusion" evidence="12">
    <location>
        <begin position="36"/>
        <end position="425"/>
    </location>
</feature>
<evidence type="ECO:0000259" key="13">
    <source>
        <dbReference type="Pfam" id="PF04565"/>
    </source>
</evidence>
<feature type="domain" description="RNA polymerase Rpb2" evidence="11">
    <location>
        <begin position="254"/>
        <end position="392"/>
    </location>
</feature>
<dbReference type="EMBL" id="MN739218">
    <property type="protein sequence ID" value="QHS94228.1"/>
    <property type="molecule type" value="Genomic_DNA"/>
</dbReference>
<dbReference type="GO" id="GO:0000428">
    <property type="term" value="C:DNA-directed RNA polymerase complex"/>
    <property type="evidence" value="ECO:0007669"/>
    <property type="project" value="UniProtKB-KW"/>
</dbReference>
<feature type="domain" description="RNA polymerase Rpb2" evidence="14">
    <location>
        <begin position="576"/>
        <end position="637"/>
    </location>
</feature>
<dbReference type="Pfam" id="PF04567">
    <property type="entry name" value="RNA_pol_Rpb2_5"/>
    <property type="match status" value="1"/>
</dbReference>
<feature type="domain" description="RNA polymerase Rpb2" evidence="10">
    <location>
        <begin position="1105"/>
        <end position="1195"/>
    </location>
</feature>
<dbReference type="EC" id="2.7.7.6" evidence="2"/>
<sequence length="1197" mass="136394">MTNYNDHTSILNFDEFEKYTWTVIESYFKDNGGKALITHQVESFNDFILNKLEQIINGFNTIEIFHKFSQDLDAFEYNIEIDVVEPSITKPTIFEKNGSTKVMMPHEARQRNFSYSSSIYVTFHINCKWYDNGVLHTAKKTMKNICIGKIPIMVGSNYCNLSNPMMKNINSDECKYDFGGYFIINGNEKVVISHDRIAENKTYVFLDNKLSQFSHVAEIRSVPDNNFGPPKLTSLKLSSKPTQFGYYIKSNMHHIRVDIPLFVLFRALGIESDLDIVQHVTLDATSEIGKMIVNQLKGSIEEANNITTHAKALEYLSRNLNISGYPKEIVLNKNKRLSIIMDILRHDFLPHVGPDLAKKALYLGYMTNKLLKCFIGIADMDDRDSYLNKRVDTPGIMMANLFRQYYGRVVKDIKNSVVKELNTGCWKSSNDITNLINKNNVYKVVKISTIESGLKYALATGNWGIKNGNVKQGVAQVLNRLTYNATLSHLRRINTPMEKSGKLIQPRKLHNTQWGIICPAETPEGGSVGLVKNLAISTKITIASDSRNVRQHVKELGTIIYNDRDDLEKMYSHTKIIINGDFVGIHLNPSELFYQLKSYKCNGIINIYTSIAWSVTDNIINISTECGRCVRPLFIVKNNKLVFNKHHVLALLKGQLIWKNIVSPNTITDPELREKFKEPLVEFLDVEEQNSSMIGMNLKDLNRVQKGVNLPVKYTHMEIHPSLILGVLASNIPFPDHNQSPRNCYQSAMGKQAIGIYATNYQRRLDTLGHVLNYPQQPLIKTNMQKLLNSSNMPCGINVIVAIAAYTGFNQEDSIMVNRSSVERGLFNSTFYRTYKEQCNKNLSTGEEEIFCKIDNESDINIRRPFNYEKLEDDGFIGEDVFVQSGDIMIGKYMPQKIQNSVFLNKDHSVVVKNNECGYIDMKCAHDKYFKNTSSEGYNFAKIKVRDFRQPTIGDKLSSTSGQKGTIGMMYRQEDMPFNKDGLVPDIIINPHAIPSRMTIAQLFETIMGKAGTVLGAFGNSTPFTNIDVNEMANILQNECGFEKNGNEILYNSRTGEQMNTKIFMGPTYYQRLKHMVCDKMHSRNSNGPIVLLTRQPAEGRARDGGLRLGEMEVECNWAHGTMFFLKERFMECSDNYRIFVCKKCNRPANVNPDRKKYKCYNCSNKINFAEVRIPFASKLLMQEIQSMSIGTRFLTS</sequence>
<evidence type="ECO:0000256" key="3">
    <source>
        <dbReference type="ARBA" id="ARBA00022478"/>
    </source>
</evidence>
<name>A0A6C0BS56_9ZZZZ</name>
<dbReference type="GO" id="GO:0032549">
    <property type="term" value="F:ribonucleoside binding"/>
    <property type="evidence" value="ECO:0007669"/>
    <property type="project" value="InterPro"/>
</dbReference>
<dbReference type="InterPro" id="IPR007647">
    <property type="entry name" value="RNA_pol_Rpb2_5"/>
</dbReference>
<dbReference type="InterPro" id="IPR007644">
    <property type="entry name" value="RNA_pol_bsu_protrusion"/>
</dbReference>
<dbReference type="InterPro" id="IPR007120">
    <property type="entry name" value="DNA-dir_RNAP_su2_dom"/>
</dbReference>
<dbReference type="Pfam" id="PF04563">
    <property type="entry name" value="RNA_pol_Rpb2_1"/>
    <property type="match status" value="1"/>
</dbReference>
<dbReference type="Gene3D" id="3.90.1800.10">
    <property type="entry name" value="RNA polymerase alpha subunit dimerisation domain"/>
    <property type="match status" value="1"/>
</dbReference>
<dbReference type="Gene3D" id="3.90.1100.10">
    <property type="match status" value="2"/>
</dbReference>
<evidence type="ECO:0000259" key="15">
    <source>
        <dbReference type="Pfam" id="PF04567"/>
    </source>
</evidence>
<dbReference type="InterPro" id="IPR007642">
    <property type="entry name" value="RNA_pol_Rpb2_2"/>
</dbReference>
<comment type="similarity">
    <text evidence="1">Belongs to the RNA polymerase beta chain family.</text>
</comment>
<dbReference type="InterPro" id="IPR007641">
    <property type="entry name" value="RNA_pol_Rpb2_7"/>
</dbReference>
<dbReference type="Gene3D" id="2.40.50.150">
    <property type="match status" value="1"/>
</dbReference>
<dbReference type="AlphaFoldDB" id="A0A6C0BS56"/>
<dbReference type="GO" id="GO:0003899">
    <property type="term" value="F:DNA-directed RNA polymerase activity"/>
    <property type="evidence" value="ECO:0007669"/>
    <property type="project" value="UniProtKB-EC"/>
</dbReference>
<dbReference type="GO" id="GO:0003677">
    <property type="term" value="F:DNA binding"/>
    <property type="evidence" value="ECO:0007669"/>
    <property type="project" value="InterPro"/>
</dbReference>
<keyword evidence="8" id="KW-0804">Transcription</keyword>
<dbReference type="InterPro" id="IPR007645">
    <property type="entry name" value="RNA_pol_Rpb2_3"/>
</dbReference>
<reference evidence="16" key="1">
    <citation type="journal article" date="2020" name="Nature">
        <title>Giant virus diversity and host interactions through global metagenomics.</title>
        <authorList>
            <person name="Schulz F."/>
            <person name="Roux S."/>
            <person name="Paez-Espino D."/>
            <person name="Jungbluth S."/>
            <person name="Walsh D.A."/>
            <person name="Denef V.J."/>
            <person name="McMahon K.D."/>
            <person name="Konstantinidis K.T."/>
            <person name="Eloe-Fadrosh E.A."/>
            <person name="Kyrpides N.C."/>
            <person name="Woyke T."/>
        </authorList>
    </citation>
    <scope>NUCLEOTIDE SEQUENCE</scope>
    <source>
        <strain evidence="16">GVMAG-M-3300018416-26</strain>
    </source>
</reference>
<dbReference type="SUPFAM" id="SSF64484">
    <property type="entry name" value="beta and beta-prime subunits of DNA dependent RNA-polymerase"/>
    <property type="match status" value="1"/>
</dbReference>
<evidence type="ECO:0000256" key="7">
    <source>
        <dbReference type="ARBA" id="ARBA00022833"/>
    </source>
</evidence>
<feature type="domain" description="RNA polymerase Rpb2" evidence="13">
    <location>
        <begin position="476"/>
        <end position="540"/>
    </location>
</feature>
<dbReference type="PANTHER" id="PTHR20856">
    <property type="entry name" value="DNA-DIRECTED RNA POLYMERASE I SUBUNIT 2"/>
    <property type="match status" value="1"/>
</dbReference>
<dbReference type="Pfam" id="PF04560">
    <property type="entry name" value="RNA_pol_Rpb2_7"/>
    <property type="match status" value="1"/>
</dbReference>
<dbReference type="GO" id="GO:0006351">
    <property type="term" value="P:DNA-templated transcription"/>
    <property type="evidence" value="ECO:0007669"/>
    <property type="project" value="InterPro"/>
</dbReference>
<dbReference type="Pfam" id="PF04566">
    <property type="entry name" value="RNA_pol_Rpb2_4"/>
    <property type="match status" value="1"/>
</dbReference>
<dbReference type="Pfam" id="PF04565">
    <property type="entry name" value="RNA_pol_Rpb2_3"/>
    <property type="match status" value="1"/>
</dbReference>
<keyword evidence="3" id="KW-0240">DNA-directed RNA polymerase</keyword>
<dbReference type="InterPro" id="IPR037033">
    <property type="entry name" value="DNA-dir_RNAP_su2_hyb_sf"/>
</dbReference>
<dbReference type="Pfam" id="PF04561">
    <property type="entry name" value="RNA_pol_Rpb2_2"/>
    <property type="match status" value="1"/>
</dbReference>
<evidence type="ECO:0000256" key="8">
    <source>
        <dbReference type="ARBA" id="ARBA00023163"/>
    </source>
</evidence>
<dbReference type="InterPro" id="IPR037034">
    <property type="entry name" value="RNA_pol_Rpb2_2_sf"/>
</dbReference>
<proteinExistence type="inferred from homology"/>
<evidence type="ECO:0000259" key="12">
    <source>
        <dbReference type="Pfam" id="PF04563"/>
    </source>
</evidence>
<evidence type="ECO:0000256" key="4">
    <source>
        <dbReference type="ARBA" id="ARBA00022679"/>
    </source>
</evidence>
<protein>
    <recommendedName>
        <fullName evidence="2">DNA-directed RNA polymerase</fullName>
        <ecNumber evidence="2">2.7.7.6</ecNumber>
    </recommendedName>
</protein>
<keyword evidence="4" id="KW-0808">Transferase</keyword>
<dbReference type="InterPro" id="IPR007121">
    <property type="entry name" value="RNA_pol_bsu_CS"/>
</dbReference>
<dbReference type="InterPro" id="IPR014724">
    <property type="entry name" value="RNA_pol_RPB2_OB-fold"/>
</dbReference>
<evidence type="ECO:0000259" key="10">
    <source>
        <dbReference type="Pfam" id="PF04560"/>
    </source>
</evidence>
<dbReference type="Gene3D" id="2.40.270.10">
    <property type="entry name" value="DNA-directed RNA polymerase, subunit 2, domain 6"/>
    <property type="match status" value="1"/>
</dbReference>
<evidence type="ECO:0000256" key="5">
    <source>
        <dbReference type="ARBA" id="ARBA00022695"/>
    </source>
</evidence>
<evidence type="ECO:0000259" key="9">
    <source>
        <dbReference type="Pfam" id="PF00562"/>
    </source>
</evidence>
<keyword evidence="6" id="KW-0479">Metal-binding</keyword>